<dbReference type="EMBL" id="DMVW01000012">
    <property type="protein sequence ID" value="HAR50391.1"/>
    <property type="molecule type" value="Genomic_DNA"/>
</dbReference>
<gene>
    <name evidence="1" type="ORF">DCS45_00760</name>
</gene>
<evidence type="ECO:0000313" key="2">
    <source>
        <dbReference type="Proteomes" id="UP000264719"/>
    </source>
</evidence>
<sequence length="82" mass="8598">MAEQTTKLLAAASQLSGATCDLIEAAREGDVQPHDNVGSGDTTTIVADGLRLIIEATDDTDDTDASSNQLHGALIRFLEDRA</sequence>
<dbReference type="SUPFAM" id="SSF109885">
    <property type="entry name" value="I/LWEQ domain"/>
    <property type="match status" value="1"/>
</dbReference>
<protein>
    <submittedName>
        <fullName evidence="1">Uncharacterized protein</fullName>
    </submittedName>
</protein>
<evidence type="ECO:0000313" key="1">
    <source>
        <dbReference type="EMBL" id="HAR50391.1"/>
    </source>
</evidence>
<proteinExistence type="predicted"/>
<dbReference type="GO" id="GO:0003779">
    <property type="term" value="F:actin binding"/>
    <property type="evidence" value="ECO:0007669"/>
    <property type="project" value="InterPro"/>
</dbReference>
<dbReference type="AlphaFoldDB" id="A0A348W779"/>
<accession>A0A348W779</accession>
<reference evidence="1 2" key="1">
    <citation type="journal article" date="2018" name="Nat. Biotechnol.">
        <title>A standardized bacterial taxonomy based on genome phylogeny substantially revises the tree of life.</title>
        <authorList>
            <person name="Parks D.H."/>
            <person name="Chuvochina M."/>
            <person name="Waite D.W."/>
            <person name="Rinke C."/>
            <person name="Skarshewski A."/>
            <person name="Chaumeil P.A."/>
            <person name="Hugenholtz P."/>
        </authorList>
    </citation>
    <scope>NUCLEOTIDE SEQUENCE [LARGE SCALE GENOMIC DNA]</scope>
    <source>
        <strain evidence="1">UBA9169</strain>
    </source>
</reference>
<dbReference type="Proteomes" id="UP000264719">
    <property type="component" value="Unassembled WGS sequence"/>
</dbReference>
<dbReference type="RefSeq" id="WP_339853415.1">
    <property type="nucleotide sequence ID" value="NZ_CAXAXR010000005.1"/>
</dbReference>
<organism evidence="1 2">
    <name type="scientific">Roseovarius nubinhibens</name>
    <dbReference type="NCBI Taxonomy" id="314263"/>
    <lineage>
        <taxon>Bacteria</taxon>
        <taxon>Pseudomonadati</taxon>
        <taxon>Pseudomonadota</taxon>
        <taxon>Alphaproteobacteria</taxon>
        <taxon>Rhodobacterales</taxon>
        <taxon>Roseobacteraceae</taxon>
        <taxon>Roseovarius</taxon>
    </lineage>
</organism>
<comment type="caution">
    <text evidence="1">The sequence shown here is derived from an EMBL/GenBank/DDBJ whole genome shotgun (WGS) entry which is preliminary data.</text>
</comment>
<dbReference type="InterPro" id="IPR035964">
    <property type="entry name" value="I/LWEQ_dom_sf"/>
</dbReference>
<name>A0A348W779_9RHOB</name>